<feature type="transmembrane region" description="Helical" evidence="4">
    <location>
        <begin position="278"/>
        <end position="299"/>
    </location>
</feature>
<dbReference type="CDD" id="cd17355">
    <property type="entry name" value="MFS_YcxA_like"/>
    <property type="match status" value="1"/>
</dbReference>
<dbReference type="AlphaFoldDB" id="A0A0D4ZZS2"/>
<protein>
    <submittedName>
        <fullName evidence="6">Major facilitator superfamily MFS_1</fullName>
    </submittedName>
</protein>
<evidence type="ECO:0000256" key="2">
    <source>
        <dbReference type="ARBA" id="ARBA00022989"/>
    </source>
</evidence>
<keyword evidence="2 4" id="KW-1133">Transmembrane helix</keyword>
<dbReference type="Pfam" id="PF07690">
    <property type="entry name" value="MFS_1"/>
    <property type="match status" value="1"/>
</dbReference>
<feature type="transmembrane region" description="Helical" evidence="4">
    <location>
        <begin position="370"/>
        <end position="391"/>
    </location>
</feature>
<dbReference type="PROSITE" id="PS50850">
    <property type="entry name" value="MFS"/>
    <property type="match status" value="1"/>
</dbReference>
<proteinExistence type="predicted"/>
<dbReference type="PANTHER" id="PTHR11360:SF284">
    <property type="entry name" value="EG:103B4.3 PROTEIN-RELATED"/>
    <property type="match status" value="1"/>
</dbReference>
<dbReference type="EMBL" id="KM017071">
    <property type="protein sequence ID" value="AJW29448.1"/>
    <property type="molecule type" value="Genomic_DNA"/>
</dbReference>
<evidence type="ECO:0000256" key="4">
    <source>
        <dbReference type="SAM" id="Phobius"/>
    </source>
</evidence>
<evidence type="ECO:0000256" key="3">
    <source>
        <dbReference type="ARBA" id="ARBA00023136"/>
    </source>
</evidence>
<sequence length="401" mass="42927">MVVLAAMIGVAVGLSPIPFYTIGMFAPELSREFGWSFASMMGSIAVQSAVVMVISPLAGFAVDRYGARPVALVSLFLFGLCFMSLSLNQGSLVLFYGQWVVMSVLGIGTLSATWTRVVNGWFDRNRGLAFGIASTGTGLTGFLIKPFAAWMIAEFGWRTAFVAIGALPIVIGLPVIFALFRENRQLAAESDVMTEDAAAQPLAEHGMTLQEALRSARFWIMAAAFFLIAFALTAPTPNLENILKTFRFDLADIGRIAASFGLAVIAGRVIGGWLLDRFWAPGCAFVILLLPALGNWLFAGDSLSGGAALVAVFCVGFGAGFEFDLLAFLISRYFGQRNYGVIYGCFYTVIACGGGLGPVVYGYAFDRTGTYAVALLCGIGCILIGGLLLLLMGPYPRWQDR</sequence>
<keyword evidence="1 4" id="KW-0812">Transmembrane</keyword>
<dbReference type="InterPro" id="IPR050327">
    <property type="entry name" value="Proton-linked_MCT"/>
</dbReference>
<reference evidence="6" key="1">
    <citation type="submission" date="2014-06" db="EMBL/GenBank/DDBJ databases">
        <title>Molecular and ecological studies on carbamate pesticide degrading bacteria isolated from agricultural soils.</title>
        <authorList>
            <person name="Kim D.-U."/>
            <person name="Ka J.-O."/>
        </authorList>
    </citation>
    <scope>NUCLEOTIDE SEQUENCE</scope>
    <source>
        <strain evidence="6">JE1</strain>
        <plasmid evidence="6">pJE1</plasmid>
    </source>
</reference>
<feature type="transmembrane region" description="Helical" evidence="4">
    <location>
        <begin position="127"/>
        <end position="153"/>
    </location>
</feature>
<gene>
    <name evidence="6" type="ORF">pJE1_026</name>
</gene>
<dbReference type="Gene3D" id="1.20.1250.20">
    <property type="entry name" value="MFS general substrate transporter like domains"/>
    <property type="match status" value="1"/>
</dbReference>
<dbReference type="InterPro" id="IPR020846">
    <property type="entry name" value="MFS_dom"/>
</dbReference>
<evidence type="ECO:0000256" key="1">
    <source>
        <dbReference type="ARBA" id="ARBA00022692"/>
    </source>
</evidence>
<feature type="transmembrane region" description="Helical" evidence="4">
    <location>
        <begin position="93"/>
        <end position="115"/>
    </location>
</feature>
<dbReference type="InterPro" id="IPR036259">
    <property type="entry name" value="MFS_trans_sf"/>
</dbReference>
<dbReference type="InterPro" id="IPR011701">
    <property type="entry name" value="MFS"/>
</dbReference>
<name>A0A0D4ZZS2_9SPHN</name>
<dbReference type="PANTHER" id="PTHR11360">
    <property type="entry name" value="MONOCARBOXYLATE TRANSPORTER"/>
    <property type="match status" value="1"/>
</dbReference>
<feature type="transmembrane region" description="Helical" evidence="4">
    <location>
        <begin position="159"/>
        <end position="180"/>
    </location>
</feature>
<feature type="transmembrane region" description="Helical" evidence="4">
    <location>
        <begin position="305"/>
        <end position="329"/>
    </location>
</feature>
<evidence type="ECO:0000313" key="6">
    <source>
        <dbReference type="EMBL" id="AJW29448.1"/>
    </source>
</evidence>
<feature type="transmembrane region" description="Helical" evidence="4">
    <location>
        <begin position="216"/>
        <end position="233"/>
    </location>
</feature>
<geneLocation type="plasmid" evidence="6">
    <name>pJE1</name>
</geneLocation>
<accession>A0A0D4ZZS2</accession>
<feature type="transmembrane region" description="Helical" evidence="4">
    <location>
        <begin position="341"/>
        <end position="364"/>
    </location>
</feature>
<feature type="transmembrane region" description="Helical" evidence="4">
    <location>
        <begin position="35"/>
        <end position="58"/>
    </location>
</feature>
<dbReference type="SUPFAM" id="SSF103473">
    <property type="entry name" value="MFS general substrate transporter"/>
    <property type="match status" value="1"/>
</dbReference>
<feature type="domain" description="Major facilitator superfamily (MFS) profile" evidence="5">
    <location>
        <begin position="1"/>
        <end position="397"/>
    </location>
</feature>
<feature type="transmembrane region" description="Helical" evidence="4">
    <location>
        <begin position="70"/>
        <end position="87"/>
    </location>
</feature>
<evidence type="ECO:0000259" key="5">
    <source>
        <dbReference type="PROSITE" id="PS50850"/>
    </source>
</evidence>
<dbReference type="GO" id="GO:0022857">
    <property type="term" value="F:transmembrane transporter activity"/>
    <property type="evidence" value="ECO:0007669"/>
    <property type="project" value="InterPro"/>
</dbReference>
<organism evidence="6">
    <name type="scientific">Sphingomonas sp. JE1</name>
    <dbReference type="NCBI Taxonomy" id="1628059"/>
    <lineage>
        <taxon>Bacteria</taxon>
        <taxon>Pseudomonadati</taxon>
        <taxon>Pseudomonadota</taxon>
        <taxon>Alphaproteobacteria</taxon>
        <taxon>Sphingomonadales</taxon>
        <taxon>Sphingomonadaceae</taxon>
        <taxon>Sphingomonas</taxon>
    </lineage>
</organism>
<keyword evidence="6" id="KW-0614">Plasmid</keyword>
<feature type="transmembrane region" description="Helical" evidence="4">
    <location>
        <begin position="253"/>
        <end position="271"/>
    </location>
</feature>
<keyword evidence="3 4" id="KW-0472">Membrane</keyword>